<dbReference type="AlphaFoldDB" id="A0A1W6P319"/>
<evidence type="ECO:0000256" key="4">
    <source>
        <dbReference type="ARBA" id="ARBA00022475"/>
    </source>
</evidence>
<evidence type="ECO:0000256" key="5">
    <source>
        <dbReference type="ARBA" id="ARBA00022519"/>
    </source>
</evidence>
<dbReference type="PANTHER" id="PTHR43776">
    <property type="entry name" value="TRANSPORT ATP-BINDING PROTEIN"/>
    <property type="match status" value="1"/>
</dbReference>
<geneLocation type="plasmid" evidence="18">
    <name>unnamed1</name>
</geneLocation>
<dbReference type="GO" id="GO:0055085">
    <property type="term" value="P:transmembrane transport"/>
    <property type="evidence" value="ECO:0007669"/>
    <property type="project" value="UniProtKB-ARBA"/>
</dbReference>
<keyword evidence="9 18" id="KW-0067">ATP-binding</keyword>
<dbReference type="RefSeq" id="WP_085787404.1">
    <property type="nucleotide sequence ID" value="NZ_CP019938.1"/>
</dbReference>
<dbReference type="KEGG" id="kro:BVG79_p1000011"/>
<keyword evidence="5" id="KW-0997">Cell inner membrane</keyword>
<dbReference type="InterPro" id="IPR003593">
    <property type="entry name" value="AAA+_ATPase"/>
</dbReference>
<accession>A0A1W6P319</accession>
<keyword evidence="11" id="KW-0472">Membrane</keyword>
<keyword evidence="4" id="KW-1003">Cell membrane</keyword>
<evidence type="ECO:0000256" key="6">
    <source>
        <dbReference type="ARBA" id="ARBA00022737"/>
    </source>
</evidence>
<dbReference type="InterPro" id="IPR013563">
    <property type="entry name" value="Oligopep_ABC_C"/>
</dbReference>
<evidence type="ECO:0000256" key="2">
    <source>
        <dbReference type="ARBA" id="ARBA00011469"/>
    </source>
</evidence>
<dbReference type="PROSITE" id="PS00211">
    <property type="entry name" value="ABC_TRANSPORTER_1"/>
    <property type="match status" value="2"/>
</dbReference>
<sequence length="614" mass="66380">MTHSPLLEVKNLTVRFDGSATPAVQDISLHVNAGETLAIVGESGSGKSVTSMAVMRLNDFAGGKIEQGSIRLRRADGSVLDIESADQAVMRKVRGSDIAMIFQEPMTSLNPVMTIGDQLVEAIRLHQDKSVAEARNEAARLLDLVRIPGARAALARYPHEFSGGMRQRAMISIALSCRPSLLIADEPTTALDVTIQAQILGLMRDLQKEMGMGMMFITHDLGVVAEVADRAVVMRRGRLIEEASIDALFRAPKEDYTRRLLSAVPRLGATLGTDQPLRFDLIEDGEAAPTAAPVVDVVPDMAAPILSARELEVRFPIKGGIWGRVQREVHAVEKVSFDLHRGETLALVGESGSGKTTTGRALLSLAPRSGGQIVFDGQAIGPNNAQGMAVLQRNIQFIFQDPYASLDPRMRIGKSITEPMEIHGLARGSEARRRAEALLERVGLSADMFDRFPHQFSGGQRQRICIARALAAEPKVIIADESVSALDVSVQAQVVNLLLDLQAETGISMLFISHDMAVVERVSHRVAVLYLGQIVEIGTRRQVFENPQHPYTRRLLSAVPIAEPGKRKAFNLDMSEPKGAILPVGASVPLAPLVDIGGGHRVAQHAIGDFKAAV</sequence>
<dbReference type="Gene3D" id="3.40.50.300">
    <property type="entry name" value="P-loop containing nucleotide triphosphate hydrolases"/>
    <property type="match status" value="2"/>
</dbReference>
<dbReference type="Proteomes" id="UP000242447">
    <property type="component" value="Plasmid unnamed1"/>
</dbReference>
<evidence type="ECO:0000256" key="7">
    <source>
        <dbReference type="ARBA" id="ARBA00022741"/>
    </source>
</evidence>
<evidence type="ECO:0000256" key="10">
    <source>
        <dbReference type="ARBA" id="ARBA00022967"/>
    </source>
</evidence>
<dbReference type="GO" id="GO:0016887">
    <property type="term" value="F:ATP hydrolysis activity"/>
    <property type="evidence" value="ECO:0007669"/>
    <property type="project" value="InterPro"/>
</dbReference>
<dbReference type="GO" id="GO:0015833">
    <property type="term" value="P:peptide transport"/>
    <property type="evidence" value="ECO:0007669"/>
    <property type="project" value="InterPro"/>
</dbReference>
<dbReference type="NCBIfam" id="NF008453">
    <property type="entry name" value="PRK11308.1"/>
    <property type="match status" value="2"/>
</dbReference>
<dbReference type="Pfam" id="PF00005">
    <property type="entry name" value="ABC_tran"/>
    <property type="match status" value="2"/>
</dbReference>
<comment type="subunit">
    <text evidence="2">The complex is composed of two ATP-binding proteins (GsiA), two transmembrane proteins (GsiC and GsiD) and a solute-binding protein (GsiB).</text>
</comment>
<evidence type="ECO:0000256" key="15">
    <source>
        <dbReference type="ARBA" id="ARBA00041187"/>
    </source>
</evidence>
<dbReference type="OrthoDB" id="9802264at2"/>
<dbReference type="PANTHER" id="PTHR43776:SF15">
    <property type="entry name" value="GLUTATHIONE IMPORT ATP-BINDING PROTEIN GSIA"/>
    <property type="match status" value="1"/>
</dbReference>
<dbReference type="FunFam" id="3.40.50.300:FF:000016">
    <property type="entry name" value="Oligopeptide ABC transporter ATP-binding component"/>
    <property type="match status" value="2"/>
</dbReference>
<evidence type="ECO:0000313" key="19">
    <source>
        <dbReference type="Proteomes" id="UP000242447"/>
    </source>
</evidence>
<evidence type="ECO:0000256" key="13">
    <source>
        <dbReference type="ARBA" id="ARBA00038416"/>
    </source>
</evidence>
<evidence type="ECO:0000256" key="11">
    <source>
        <dbReference type="ARBA" id="ARBA00023136"/>
    </source>
</evidence>
<evidence type="ECO:0000256" key="1">
    <source>
        <dbReference type="ARBA" id="ARBA00004417"/>
    </source>
</evidence>
<feature type="domain" description="ABC transporter" evidence="17">
    <location>
        <begin position="7"/>
        <end position="261"/>
    </location>
</feature>
<comment type="similarity">
    <text evidence="13">Belongs to the ABC transporter superfamily. Glutathione importer (TC 3.A.1.5.11) family.</text>
</comment>
<comment type="subcellular location">
    <subcellularLocation>
        <location evidence="1">Cell inner membrane</location>
        <topology evidence="1">Peripheral membrane protein</topology>
    </subcellularLocation>
</comment>
<evidence type="ECO:0000256" key="9">
    <source>
        <dbReference type="ARBA" id="ARBA00022840"/>
    </source>
</evidence>
<comment type="catalytic activity">
    <reaction evidence="16">
        <text>glutathione(out) + ATP + H2O = glutathione(in) + ADP + phosphate + H(+)</text>
        <dbReference type="Rhea" id="RHEA:29791"/>
        <dbReference type="ChEBI" id="CHEBI:15377"/>
        <dbReference type="ChEBI" id="CHEBI:15378"/>
        <dbReference type="ChEBI" id="CHEBI:30616"/>
        <dbReference type="ChEBI" id="CHEBI:43474"/>
        <dbReference type="ChEBI" id="CHEBI:57925"/>
        <dbReference type="ChEBI" id="CHEBI:456216"/>
        <dbReference type="EC" id="7.4.2.10"/>
    </reaction>
</comment>
<dbReference type="Pfam" id="PF08352">
    <property type="entry name" value="oligo_HPY"/>
    <property type="match status" value="2"/>
</dbReference>
<keyword evidence="8" id="KW-0378">Hydrolase</keyword>
<comment type="function">
    <text evidence="12">Part of the ABC transporter complex GsiABCD involved in glutathione import. Responsible for energy coupling to the transport system.</text>
</comment>
<keyword evidence="7" id="KW-0547">Nucleotide-binding</keyword>
<dbReference type="EMBL" id="CP019938">
    <property type="protein sequence ID" value="ARO15813.1"/>
    <property type="molecule type" value="Genomic_DNA"/>
</dbReference>
<dbReference type="GO" id="GO:0005524">
    <property type="term" value="F:ATP binding"/>
    <property type="evidence" value="ECO:0007669"/>
    <property type="project" value="UniProtKB-KW"/>
</dbReference>
<evidence type="ECO:0000256" key="3">
    <source>
        <dbReference type="ARBA" id="ARBA00022448"/>
    </source>
</evidence>
<dbReference type="EC" id="7.4.2.10" evidence="14"/>
<reference evidence="18 19" key="1">
    <citation type="submission" date="2017-02" db="EMBL/GenBank/DDBJ databases">
        <title>Ketogulonicigenium robustum SPU B003 Genome sequencing and assembly.</title>
        <authorList>
            <person name="Li Y."/>
            <person name="Liu L."/>
            <person name="Wang C."/>
            <person name="Zhang M."/>
            <person name="Zhang T."/>
            <person name="Zhang Y."/>
        </authorList>
    </citation>
    <scope>NUCLEOTIDE SEQUENCE [LARGE SCALE GENOMIC DNA]</scope>
    <source>
        <strain evidence="18 19">SPU_B003</strain>
        <plasmid evidence="18 19">unnamed1</plasmid>
    </source>
</reference>
<dbReference type="PROSITE" id="PS50893">
    <property type="entry name" value="ABC_TRANSPORTER_2"/>
    <property type="match status" value="2"/>
</dbReference>
<dbReference type="InterPro" id="IPR017871">
    <property type="entry name" value="ABC_transporter-like_CS"/>
</dbReference>
<organism evidence="18 19">
    <name type="scientific">Ketogulonicigenium robustum</name>
    <dbReference type="NCBI Taxonomy" id="92947"/>
    <lineage>
        <taxon>Bacteria</taxon>
        <taxon>Pseudomonadati</taxon>
        <taxon>Pseudomonadota</taxon>
        <taxon>Alphaproteobacteria</taxon>
        <taxon>Rhodobacterales</taxon>
        <taxon>Roseobacteraceae</taxon>
        <taxon>Ketogulonicigenium</taxon>
    </lineage>
</organism>
<evidence type="ECO:0000259" key="17">
    <source>
        <dbReference type="PROSITE" id="PS50893"/>
    </source>
</evidence>
<evidence type="ECO:0000256" key="16">
    <source>
        <dbReference type="ARBA" id="ARBA00047640"/>
    </source>
</evidence>
<dbReference type="InterPro" id="IPR027417">
    <property type="entry name" value="P-loop_NTPase"/>
</dbReference>
<gene>
    <name evidence="18" type="primary">gsiA</name>
    <name evidence="18" type="ORF">BVG79_p1000011</name>
</gene>
<proteinExistence type="inferred from homology"/>
<dbReference type="SUPFAM" id="SSF52540">
    <property type="entry name" value="P-loop containing nucleoside triphosphate hydrolases"/>
    <property type="match status" value="2"/>
</dbReference>
<keyword evidence="19" id="KW-1185">Reference proteome</keyword>
<dbReference type="CDD" id="cd03257">
    <property type="entry name" value="ABC_NikE_OppD_transporters"/>
    <property type="match status" value="2"/>
</dbReference>
<keyword evidence="10" id="KW-1278">Translocase</keyword>
<dbReference type="InterPro" id="IPR003439">
    <property type="entry name" value="ABC_transporter-like_ATP-bd"/>
</dbReference>
<keyword evidence="3" id="KW-0813">Transport</keyword>
<dbReference type="SMART" id="SM00382">
    <property type="entry name" value="AAA"/>
    <property type="match status" value="2"/>
</dbReference>
<evidence type="ECO:0000256" key="8">
    <source>
        <dbReference type="ARBA" id="ARBA00022801"/>
    </source>
</evidence>
<evidence type="ECO:0000256" key="14">
    <source>
        <dbReference type="ARBA" id="ARBA00039050"/>
    </source>
</evidence>
<keyword evidence="18" id="KW-0614">Plasmid</keyword>
<evidence type="ECO:0000313" key="18">
    <source>
        <dbReference type="EMBL" id="ARO15813.1"/>
    </source>
</evidence>
<dbReference type="NCBIfam" id="NF007739">
    <property type="entry name" value="PRK10419.1"/>
    <property type="match status" value="2"/>
</dbReference>
<name>A0A1W6P319_9RHOB</name>
<feature type="domain" description="ABC transporter" evidence="17">
    <location>
        <begin position="308"/>
        <end position="556"/>
    </location>
</feature>
<dbReference type="InterPro" id="IPR050319">
    <property type="entry name" value="ABC_transp_ATP-bind"/>
</dbReference>
<keyword evidence="6" id="KW-0677">Repeat</keyword>
<evidence type="ECO:0000256" key="12">
    <source>
        <dbReference type="ARBA" id="ARBA00037530"/>
    </source>
</evidence>
<dbReference type="GO" id="GO:0005886">
    <property type="term" value="C:plasma membrane"/>
    <property type="evidence" value="ECO:0007669"/>
    <property type="project" value="UniProtKB-SubCell"/>
</dbReference>
<protein>
    <recommendedName>
        <fullName evidence="15">Glutathione import ATP-binding protein GsiA</fullName>
        <ecNumber evidence="14">7.4.2.10</ecNumber>
    </recommendedName>
</protein>